<dbReference type="PRINTS" id="PR00038">
    <property type="entry name" value="HTHLUXR"/>
</dbReference>
<evidence type="ECO:0000259" key="4">
    <source>
        <dbReference type="PROSITE" id="PS50043"/>
    </source>
</evidence>
<reference evidence="5 6" key="1">
    <citation type="submission" date="2023-03" db="EMBL/GenBank/DDBJ databases">
        <title>Roseibium porphyridii sp. nov. and Roseibium rhodosorbium sp. nov. isolated from marine algae, Porphyridium cruentum and Rhodosorus marinus, respectively.</title>
        <authorList>
            <person name="Lee M.W."/>
            <person name="Choi B.J."/>
            <person name="Lee J.K."/>
            <person name="Choi D.G."/>
            <person name="Baek J.H."/>
            <person name="Bayburt H."/>
            <person name="Kim J.M."/>
            <person name="Han D.M."/>
            <person name="Kim K.H."/>
            <person name="Jeon C.O."/>
        </authorList>
    </citation>
    <scope>NUCLEOTIDE SEQUENCE [LARGE SCALE GENOMIC DNA]</scope>
    <source>
        <strain evidence="5 6">KMA01</strain>
    </source>
</reference>
<protein>
    <submittedName>
        <fullName evidence="5">LuxR family transcriptional regulator</fullName>
    </submittedName>
</protein>
<sequence length="240" mass="26982">MGKTLFVGECYRQLSQVRTNYDVFKFLKKLGDEFCFERFAVLFLPDQNSTELSSHMIVSNWPPELIRAYDEMKLLVNSPIVAELRRSLAPLEWELETVNKERTPEEIQNSVSLFKDFSMLGGVYFPTYDALGRRGAVSFAGQRGKLDPDELATLHLLALYTYNQVSEVADAVSEPNDQLTPRERECIYWSSEGKTNNEIGVILSISENTVSSYMISAAKKLGALNRAHAIALAIRAGIVS</sequence>
<dbReference type="Gene3D" id="1.10.10.10">
    <property type="entry name" value="Winged helix-like DNA-binding domain superfamily/Winged helix DNA-binding domain"/>
    <property type="match status" value="1"/>
</dbReference>
<dbReference type="Gene3D" id="3.30.450.80">
    <property type="entry name" value="Transcription factor LuxR-like, autoinducer-binding domain"/>
    <property type="match status" value="1"/>
</dbReference>
<dbReference type="EMBL" id="CP120863">
    <property type="protein sequence ID" value="WFE91307.1"/>
    <property type="molecule type" value="Genomic_DNA"/>
</dbReference>
<dbReference type="PANTHER" id="PTHR44688">
    <property type="entry name" value="DNA-BINDING TRANSCRIPTIONAL ACTIVATOR DEVR_DOSR"/>
    <property type="match status" value="1"/>
</dbReference>
<organism evidence="5 6">
    <name type="scientific">Roseibium porphyridii</name>
    <dbReference type="NCBI Taxonomy" id="2866279"/>
    <lineage>
        <taxon>Bacteria</taxon>
        <taxon>Pseudomonadati</taxon>
        <taxon>Pseudomonadota</taxon>
        <taxon>Alphaproteobacteria</taxon>
        <taxon>Hyphomicrobiales</taxon>
        <taxon>Stappiaceae</taxon>
        <taxon>Roseibium</taxon>
    </lineage>
</organism>
<dbReference type="InterPro" id="IPR005143">
    <property type="entry name" value="TF_LuxR_autoind-bd_dom"/>
</dbReference>
<dbReference type="SMART" id="SM00421">
    <property type="entry name" value="HTH_LUXR"/>
    <property type="match status" value="1"/>
</dbReference>
<dbReference type="InterPro" id="IPR036388">
    <property type="entry name" value="WH-like_DNA-bd_sf"/>
</dbReference>
<keyword evidence="3" id="KW-0804">Transcription</keyword>
<dbReference type="RefSeq" id="WP_152500456.1">
    <property type="nucleotide sequence ID" value="NZ_CP120863.1"/>
</dbReference>
<dbReference type="PROSITE" id="PS00622">
    <property type="entry name" value="HTH_LUXR_1"/>
    <property type="match status" value="1"/>
</dbReference>
<evidence type="ECO:0000313" key="6">
    <source>
        <dbReference type="Proteomes" id="UP001209803"/>
    </source>
</evidence>
<dbReference type="InterPro" id="IPR016032">
    <property type="entry name" value="Sig_transdc_resp-reg_C-effctor"/>
</dbReference>
<dbReference type="SUPFAM" id="SSF75516">
    <property type="entry name" value="Pheromone-binding domain of LuxR-like quorum-sensing transcription factors"/>
    <property type="match status" value="1"/>
</dbReference>
<dbReference type="PROSITE" id="PS50043">
    <property type="entry name" value="HTH_LUXR_2"/>
    <property type="match status" value="1"/>
</dbReference>
<evidence type="ECO:0000256" key="2">
    <source>
        <dbReference type="ARBA" id="ARBA00023125"/>
    </source>
</evidence>
<name>A0ABY8FAX6_9HYPH</name>
<dbReference type="Proteomes" id="UP001209803">
    <property type="component" value="Chromosome"/>
</dbReference>
<dbReference type="Pfam" id="PF00196">
    <property type="entry name" value="GerE"/>
    <property type="match status" value="1"/>
</dbReference>
<accession>A0ABY8FAX6</accession>
<evidence type="ECO:0000256" key="1">
    <source>
        <dbReference type="ARBA" id="ARBA00023015"/>
    </source>
</evidence>
<dbReference type="CDD" id="cd06170">
    <property type="entry name" value="LuxR_C_like"/>
    <property type="match status" value="1"/>
</dbReference>
<keyword evidence="1" id="KW-0805">Transcription regulation</keyword>
<dbReference type="SUPFAM" id="SSF46894">
    <property type="entry name" value="C-terminal effector domain of the bipartite response regulators"/>
    <property type="match status" value="1"/>
</dbReference>
<dbReference type="PANTHER" id="PTHR44688:SF16">
    <property type="entry name" value="DNA-BINDING TRANSCRIPTIONAL ACTIVATOR DEVR_DOSR"/>
    <property type="match status" value="1"/>
</dbReference>
<feature type="domain" description="HTH luxR-type" evidence="4">
    <location>
        <begin position="172"/>
        <end position="237"/>
    </location>
</feature>
<dbReference type="Pfam" id="PF03472">
    <property type="entry name" value="Autoind_bind"/>
    <property type="match status" value="1"/>
</dbReference>
<evidence type="ECO:0000256" key="3">
    <source>
        <dbReference type="ARBA" id="ARBA00023163"/>
    </source>
</evidence>
<gene>
    <name evidence="5" type="ORF">K1718_08105</name>
</gene>
<dbReference type="InterPro" id="IPR000792">
    <property type="entry name" value="Tscrpt_reg_LuxR_C"/>
</dbReference>
<evidence type="ECO:0000313" key="5">
    <source>
        <dbReference type="EMBL" id="WFE91307.1"/>
    </source>
</evidence>
<keyword evidence="6" id="KW-1185">Reference proteome</keyword>
<dbReference type="InterPro" id="IPR036693">
    <property type="entry name" value="TF_LuxR_autoind-bd_dom_sf"/>
</dbReference>
<proteinExistence type="predicted"/>
<keyword evidence="2" id="KW-0238">DNA-binding</keyword>